<dbReference type="InterPro" id="IPR052032">
    <property type="entry name" value="ATP-dep_AA_Ligase"/>
</dbReference>
<dbReference type="Proteomes" id="UP000663929">
    <property type="component" value="Chromosome"/>
</dbReference>
<dbReference type="PANTHER" id="PTHR43585:SF2">
    <property type="entry name" value="ATP-GRASP ENZYME FSQD"/>
    <property type="match status" value="1"/>
</dbReference>
<dbReference type="PROSITE" id="PS50975">
    <property type="entry name" value="ATP_GRASP"/>
    <property type="match status" value="1"/>
</dbReference>
<evidence type="ECO:0000256" key="2">
    <source>
        <dbReference type="ARBA" id="ARBA00022741"/>
    </source>
</evidence>
<dbReference type="InterPro" id="IPR048764">
    <property type="entry name" value="PylC_N"/>
</dbReference>
<protein>
    <submittedName>
        <fullName evidence="6">ATP-grasp domain-containing protein</fullName>
    </submittedName>
</protein>
<proteinExistence type="predicted"/>
<dbReference type="InterPro" id="IPR011761">
    <property type="entry name" value="ATP-grasp"/>
</dbReference>
<dbReference type="AlphaFoldDB" id="A0A8A4TYK5"/>
<gene>
    <name evidence="6" type="ORF">J3U87_17995</name>
</gene>
<dbReference type="GO" id="GO:0005524">
    <property type="term" value="F:ATP binding"/>
    <property type="evidence" value="ECO:0007669"/>
    <property type="project" value="UniProtKB-UniRule"/>
</dbReference>
<accession>A0A8A4TYK5</accession>
<dbReference type="InterPro" id="IPR003806">
    <property type="entry name" value="ATP-grasp_PylC-type"/>
</dbReference>
<dbReference type="GO" id="GO:0046872">
    <property type="term" value="F:metal ion binding"/>
    <property type="evidence" value="ECO:0007669"/>
    <property type="project" value="InterPro"/>
</dbReference>
<dbReference type="Pfam" id="PF02655">
    <property type="entry name" value="ATP-grasp_3"/>
    <property type="match status" value="1"/>
</dbReference>
<organism evidence="6 7">
    <name type="scientific">Sulfidibacter corallicola</name>
    <dbReference type="NCBI Taxonomy" id="2818388"/>
    <lineage>
        <taxon>Bacteria</taxon>
        <taxon>Pseudomonadati</taxon>
        <taxon>Acidobacteriota</taxon>
        <taxon>Holophagae</taxon>
        <taxon>Acanthopleuribacterales</taxon>
        <taxon>Acanthopleuribacteraceae</taxon>
        <taxon>Sulfidibacter</taxon>
    </lineage>
</organism>
<sequence length="324" mass="35785">MENCNILFTSVGRRVSLVKGFRAALERMDVKGTLFGADLKTNAPGLFVADERVAVPRCNDPEYIPALLRLCREREIRLLIPLIDPELPVLAETRASFQEIGTTALVSGPETVAICRDKRDTGAFFEKAGVLTPVIFDIDEVLASDSPSFPYLLKPADGSCSQGVTVIRNKRELAFFREYVPNAILQELLVGKEYTMDVFTDLEGGVHCVVPRWRIETRAGEVSKGRTTKDVSVMEACKKVVEALPDARGCITVQCFVDRDGVIKFTEVNPRFGGGAPLAIQAGAAMPRWSIELSLGRRLGSYFDGWQDGLTMLRYDDAVFVEDL</sequence>
<reference evidence="6" key="1">
    <citation type="submission" date="2021-03" db="EMBL/GenBank/DDBJ databases">
        <title>Acanthopleuribacteraceae sp. M133.</title>
        <authorList>
            <person name="Wang G."/>
        </authorList>
    </citation>
    <scope>NUCLEOTIDE SEQUENCE</scope>
    <source>
        <strain evidence="6">M133</strain>
    </source>
</reference>
<keyword evidence="1" id="KW-0436">Ligase</keyword>
<name>A0A8A4TYK5_SULCO</name>
<dbReference type="Gene3D" id="3.40.50.20">
    <property type="match status" value="1"/>
</dbReference>
<keyword evidence="2 4" id="KW-0547">Nucleotide-binding</keyword>
<dbReference type="SUPFAM" id="SSF56059">
    <property type="entry name" value="Glutathione synthetase ATP-binding domain-like"/>
    <property type="match status" value="1"/>
</dbReference>
<dbReference type="GO" id="GO:0016874">
    <property type="term" value="F:ligase activity"/>
    <property type="evidence" value="ECO:0007669"/>
    <property type="project" value="UniProtKB-KW"/>
</dbReference>
<feature type="domain" description="ATP-grasp" evidence="5">
    <location>
        <begin position="122"/>
        <end position="295"/>
    </location>
</feature>
<dbReference type="EMBL" id="CP071793">
    <property type="protein sequence ID" value="QTD54341.1"/>
    <property type="molecule type" value="Genomic_DNA"/>
</dbReference>
<evidence type="ECO:0000256" key="4">
    <source>
        <dbReference type="PROSITE-ProRule" id="PRU00409"/>
    </source>
</evidence>
<keyword evidence="3 4" id="KW-0067">ATP-binding</keyword>
<dbReference type="Pfam" id="PF21360">
    <property type="entry name" value="PylC-like_N"/>
    <property type="match status" value="1"/>
</dbReference>
<dbReference type="Gene3D" id="3.30.470.20">
    <property type="entry name" value="ATP-grasp fold, B domain"/>
    <property type="match status" value="1"/>
</dbReference>
<evidence type="ECO:0000259" key="5">
    <source>
        <dbReference type="PROSITE" id="PS50975"/>
    </source>
</evidence>
<dbReference type="PANTHER" id="PTHR43585">
    <property type="entry name" value="FUMIPYRROLE BIOSYNTHESIS PROTEIN C"/>
    <property type="match status" value="1"/>
</dbReference>
<dbReference type="KEGG" id="scor:J3U87_17995"/>
<dbReference type="InterPro" id="IPR013815">
    <property type="entry name" value="ATP_grasp_subdomain_1"/>
</dbReference>
<evidence type="ECO:0000256" key="1">
    <source>
        <dbReference type="ARBA" id="ARBA00022598"/>
    </source>
</evidence>
<evidence type="ECO:0000256" key="3">
    <source>
        <dbReference type="ARBA" id="ARBA00022840"/>
    </source>
</evidence>
<dbReference type="Gene3D" id="3.30.1490.20">
    <property type="entry name" value="ATP-grasp fold, A domain"/>
    <property type="match status" value="1"/>
</dbReference>
<evidence type="ECO:0000313" key="6">
    <source>
        <dbReference type="EMBL" id="QTD54341.1"/>
    </source>
</evidence>
<keyword evidence="7" id="KW-1185">Reference proteome</keyword>
<dbReference type="RefSeq" id="WP_237384435.1">
    <property type="nucleotide sequence ID" value="NZ_CP071793.1"/>
</dbReference>
<evidence type="ECO:0000313" key="7">
    <source>
        <dbReference type="Proteomes" id="UP000663929"/>
    </source>
</evidence>